<dbReference type="STRING" id="32507.ENSNBRP00000020644"/>
<dbReference type="Ensembl" id="ENSNBRT00000021203.1">
    <property type="protein sequence ID" value="ENSNBRP00000020644.1"/>
    <property type="gene ID" value="ENSNBRG00000015887.1"/>
</dbReference>
<dbReference type="InterPro" id="IPR012340">
    <property type="entry name" value="NA-bd_OB-fold"/>
</dbReference>
<dbReference type="PANTHER" id="PTHR14944:SF4">
    <property type="entry name" value="RPA1 RELATED SINGLE STRANDED DNA BINDING PROTEIN, X-LINKED"/>
    <property type="match status" value="1"/>
</dbReference>
<dbReference type="GO" id="GO:0003697">
    <property type="term" value="F:single-stranded DNA binding"/>
    <property type="evidence" value="ECO:0007669"/>
    <property type="project" value="InterPro"/>
</dbReference>
<dbReference type="GeneTree" id="ENSGT00390000005094"/>
<organism evidence="1 2">
    <name type="scientific">Neolamprologus brichardi</name>
    <name type="common">Fairy cichlid</name>
    <name type="synonym">Lamprologus brichardi</name>
    <dbReference type="NCBI Taxonomy" id="32507"/>
    <lineage>
        <taxon>Eukaryota</taxon>
        <taxon>Metazoa</taxon>
        <taxon>Chordata</taxon>
        <taxon>Craniata</taxon>
        <taxon>Vertebrata</taxon>
        <taxon>Euteleostomi</taxon>
        <taxon>Actinopterygii</taxon>
        <taxon>Neopterygii</taxon>
        <taxon>Teleostei</taxon>
        <taxon>Neoteleostei</taxon>
        <taxon>Acanthomorphata</taxon>
        <taxon>Ovalentaria</taxon>
        <taxon>Cichlomorphae</taxon>
        <taxon>Cichliformes</taxon>
        <taxon>Cichlidae</taxon>
        <taxon>African cichlids</taxon>
        <taxon>Pseudocrenilabrinae</taxon>
        <taxon>Lamprologini</taxon>
        <taxon>Neolamprologus</taxon>
    </lineage>
</organism>
<dbReference type="Gene3D" id="2.40.50.140">
    <property type="entry name" value="Nucleic acid-binding proteins"/>
    <property type="match status" value="1"/>
</dbReference>
<dbReference type="Bgee" id="ENSNBRG00000015887">
    <property type="expression patterns" value="Expressed in blood and 3 other cell types or tissues"/>
</dbReference>
<evidence type="ECO:0000313" key="1">
    <source>
        <dbReference type="Ensembl" id="ENSNBRP00000020644.1"/>
    </source>
</evidence>
<protein>
    <submittedName>
        <fullName evidence="1">Uncharacterized protein</fullName>
    </submittedName>
</protein>
<dbReference type="OMA" id="NELCLEW"/>
<evidence type="ECO:0000313" key="2">
    <source>
        <dbReference type="Proteomes" id="UP000261580"/>
    </source>
</evidence>
<dbReference type="PANTHER" id="PTHR14944">
    <property type="entry name" value="RPA-RELATED PROTEIN RADX"/>
    <property type="match status" value="1"/>
</dbReference>
<sequence>VTQASFLQRTLERLSSTQSLKLKTEEAAPVAVIALQRYLSEQTKGQQLDSYSYDVTVTDGVWRAKCFLHPSLNHLVHSNSLKTGSEISITQCSFVYNERRLGHGYICIEQLRCAAKRSAVLARVNTVSSLPMLVKQGMERSVVLQSDVPLQVSRKHYLSLWNNDDPEGDIWMSGSPSADTVLDVSKVTLLSSLDSSFKNTWKPLPLLVKIIHKSRLRYYGKFGLKIDYPYQVGC</sequence>
<reference evidence="1" key="2">
    <citation type="submission" date="2025-09" db="UniProtKB">
        <authorList>
            <consortium name="Ensembl"/>
        </authorList>
    </citation>
    <scope>IDENTIFICATION</scope>
</reference>
<accession>A0A3Q4MVT3</accession>
<reference evidence="1" key="1">
    <citation type="submission" date="2025-08" db="UniProtKB">
        <authorList>
            <consortium name="Ensembl"/>
        </authorList>
    </citation>
    <scope>IDENTIFICATION</scope>
</reference>
<dbReference type="SUPFAM" id="SSF50249">
    <property type="entry name" value="Nucleic acid-binding proteins"/>
    <property type="match status" value="1"/>
</dbReference>
<dbReference type="Proteomes" id="UP000261580">
    <property type="component" value="Unassembled WGS sequence"/>
</dbReference>
<keyword evidence="2" id="KW-1185">Reference proteome</keyword>
<proteinExistence type="predicted"/>
<dbReference type="AlphaFoldDB" id="A0A3Q4MVT3"/>
<dbReference type="InterPro" id="IPR040893">
    <property type="entry name" value="RADX"/>
</dbReference>
<name>A0A3Q4MVT3_NEOBR</name>
<dbReference type="Pfam" id="PF17659">
    <property type="entry name" value="RADX"/>
    <property type="match status" value="1"/>
</dbReference>